<dbReference type="Proteomes" id="UP000190198">
    <property type="component" value="Unassembled WGS sequence"/>
</dbReference>
<reference evidence="1 2" key="1">
    <citation type="submission" date="2016-11" db="EMBL/GenBank/DDBJ databases">
        <title>Mixed transmission modes and dynamic genome evolution in an obligate animal-bacterial symbiosis.</title>
        <authorList>
            <person name="Russell S.L."/>
            <person name="Corbett-Detig R.B."/>
            <person name="Cavanaugh C.M."/>
        </authorList>
    </citation>
    <scope>NUCLEOTIDE SEQUENCE [LARGE SCALE GENOMIC DNA]</scope>
    <source>
        <strain evidence="1">Sp-SM6</strain>
    </source>
</reference>
<protein>
    <recommendedName>
        <fullName evidence="3">DUF3179 domain-containing protein</fullName>
    </recommendedName>
</protein>
<keyword evidence="2" id="KW-1185">Reference proteome</keyword>
<dbReference type="AlphaFoldDB" id="A0A1T2LBQ7"/>
<dbReference type="OrthoDB" id="9806357at2"/>
<proteinExistence type="predicted"/>
<evidence type="ECO:0008006" key="3">
    <source>
        <dbReference type="Google" id="ProtNLM"/>
    </source>
</evidence>
<dbReference type="InterPro" id="IPR021516">
    <property type="entry name" value="DUF3179"/>
</dbReference>
<dbReference type="RefSeq" id="WP_078476419.1">
    <property type="nucleotide sequence ID" value="NZ_MPRK01000037.1"/>
</dbReference>
<evidence type="ECO:0000313" key="2">
    <source>
        <dbReference type="Proteomes" id="UP000190198"/>
    </source>
</evidence>
<accession>A0A1T2LBQ7</accession>
<gene>
    <name evidence="1" type="ORF">BOW52_03240</name>
</gene>
<evidence type="ECO:0000313" key="1">
    <source>
        <dbReference type="EMBL" id="OOZ42442.1"/>
    </source>
</evidence>
<organism evidence="1 2">
    <name type="scientific">Solemya elarraichensis gill symbiont</name>
    <dbReference type="NCBI Taxonomy" id="1918949"/>
    <lineage>
        <taxon>Bacteria</taxon>
        <taxon>Pseudomonadati</taxon>
        <taxon>Pseudomonadota</taxon>
        <taxon>Gammaproteobacteria</taxon>
        <taxon>sulfur-oxidizing symbionts</taxon>
    </lineage>
</organism>
<dbReference type="EMBL" id="MPRK01000037">
    <property type="protein sequence ID" value="OOZ42442.1"/>
    <property type="molecule type" value="Genomic_DNA"/>
</dbReference>
<name>A0A1T2LBQ7_9GAMM</name>
<dbReference type="Pfam" id="PF11376">
    <property type="entry name" value="DUF3179"/>
    <property type="match status" value="1"/>
</dbReference>
<comment type="caution">
    <text evidence="1">The sequence shown here is derived from an EMBL/GenBank/DDBJ whole genome shotgun (WGS) entry which is preliminary data.</text>
</comment>
<sequence>MTISFNNFVRLLIYGGLLVLVLSELSQAYLNKGEFNGFDISNSLIPADEIHQGGPPRDGIPAIDRPRFVKAADATHVKNNEIVLGIELNGVARAYPISILNWHEIINDRIQEQSVVVSFCPLCGTGMVYLVDEREGFGVSGLLYNSDMLLYDRATESLWSQIKSQAISGPRQGEELNRLPVSHMKWSAWRAEHPDTLVLSRDTGHQRDYDQSPYLGYSSSERLYFPVKNRDNRYPNKESIIGLVQNGHSRVWPVSEIRKCDSPIRDSFNGEPVTIQFDEAADHAKITDKQGKLLDATRAYWFAWIAFYPDSELYQCNQER</sequence>